<feature type="transmembrane region" description="Helical" evidence="6">
    <location>
        <begin position="152"/>
        <end position="174"/>
    </location>
</feature>
<reference evidence="7 8" key="1">
    <citation type="submission" date="2019-06" db="EMBL/GenBank/DDBJ databases">
        <title>Wine fermentation using esterase from Monascus purpureus.</title>
        <authorList>
            <person name="Geng C."/>
            <person name="Zhang Y."/>
        </authorList>
    </citation>
    <scope>NUCLEOTIDE SEQUENCE [LARGE SCALE GENOMIC DNA]</scope>
    <source>
        <strain evidence="7">HQ1</strain>
    </source>
</reference>
<dbReference type="GO" id="GO:0032153">
    <property type="term" value="C:cell division site"/>
    <property type="evidence" value="ECO:0007669"/>
    <property type="project" value="TreeGrafter"/>
</dbReference>
<feature type="compositionally biased region" description="Pro residues" evidence="5">
    <location>
        <begin position="295"/>
        <end position="306"/>
    </location>
</feature>
<feature type="compositionally biased region" description="Basic and acidic residues" evidence="5">
    <location>
        <begin position="528"/>
        <end position="537"/>
    </location>
</feature>
<protein>
    <submittedName>
        <fullName evidence="7">Regulator of ime2</fullName>
    </submittedName>
</protein>
<feature type="compositionally biased region" description="Polar residues" evidence="5">
    <location>
        <begin position="230"/>
        <end position="243"/>
    </location>
</feature>
<accession>A0A507QWP2</accession>
<feature type="transmembrane region" description="Helical" evidence="6">
    <location>
        <begin position="120"/>
        <end position="146"/>
    </location>
</feature>
<feature type="compositionally biased region" description="Gly residues" evidence="5">
    <location>
        <begin position="347"/>
        <end position="361"/>
    </location>
</feature>
<evidence type="ECO:0000256" key="1">
    <source>
        <dbReference type="ARBA" id="ARBA00004141"/>
    </source>
</evidence>
<evidence type="ECO:0000256" key="6">
    <source>
        <dbReference type="SAM" id="Phobius"/>
    </source>
</evidence>
<proteinExistence type="predicted"/>
<evidence type="ECO:0000256" key="3">
    <source>
        <dbReference type="ARBA" id="ARBA00022989"/>
    </source>
</evidence>
<evidence type="ECO:0000313" key="7">
    <source>
        <dbReference type="EMBL" id="TQB74030.1"/>
    </source>
</evidence>
<dbReference type="AlphaFoldDB" id="A0A507QWP2"/>
<evidence type="ECO:0000256" key="5">
    <source>
        <dbReference type="SAM" id="MobiDB-lite"/>
    </source>
</evidence>
<evidence type="ECO:0000256" key="4">
    <source>
        <dbReference type="ARBA" id="ARBA00023136"/>
    </source>
</evidence>
<organism evidence="7 8">
    <name type="scientific">Monascus purpureus</name>
    <name type="common">Red mold</name>
    <name type="synonym">Monascus anka</name>
    <dbReference type="NCBI Taxonomy" id="5098"/>
    <lineage>
        <taxon>Eukaryota</taxon>
        <taxon>Fungi</taxon>
        <taxon>Dikarya</taxon>
        <taxon>Ascomycota</taxon>
        <taxon>Pezizomycotina</taxon>
        <taxon>Eurotiomycetes</taxon>
        <taxon>Eurotiomycetidae</taxon>
        <taxon>Eurotiales</taxon>
        <taxon>Aspergillaceae</taxon>
        <taxon>Monascus</taxon>
    </lineage>
</organism>
<feature type="region of interest" description="Disordered" evidence="5">
    <location>
        <begin position="230"/>
        <end position="566"/>
    </location>
</feature>
<dbReference type="PANTHER" id="PTHR28013">
    <property type="entry name" value="PROTEIN DCV1-RELATED"/>
    <property type="match status" value="1"/>
</dbReference>
<comment type="caution">
    <text evidence="7">The sequence shown here is derived from an EMBL/GenBank/DDBJ whole genome shotgun (WGS) entry which is preliminary data.</text>
</comment>
<dbReference type="InterPro" id="IPR009571">
    <property type="entry name" value="SUR7/Rim9-like_fungi"/>
</dbReference>
<feature type="compositionally biased region" description="Low complexity" evidence="5">
    <location>
        <begin position="468"/>
        <end position="484"/>
    </location>
</feature>
<feature type="compositionally biased region" description="Pro residues" evidence="5">
    <location>
        <begin position="260"/>
        <end position="272"/>
    </location>
</feature>
<dbReference type="Pfam" id="PF06687">
    <property type="entry name" value="SUR7"/>
    <property type="match status" value="1"/>
</dbReference>
<evidence type="ECO:0000313" key="8">
    <source>
        <dbReference type="Proteomes" id="UP000319663"/>
    </source>
</evidence>
<evidence type="ECO:0000256" key="2">
    <source>
        <dbReference type="ARBA" id="ARBA00022692"/>
    </source>
</evidence>
<dbReference type="OrthoDB" id="2354757at2759"/>
<feature type="transmembrane region" description="Helical" evidence="6">
    <location>
        <begin position="85"/>
        <end position="108"/>
    </location>
</feature>
<keyword evidence="8" id="KW-1185">Reference proteome</keyword>
<keyword evidence="4 6" id="KW-0472">Membrane</keyword>
<keyword evidence="2 6" id="KW-0812">Transmembrane</keyword>
<name>A0A507QWP2_MONPU</name>
<feature type="compositionally biased region" description="Polar residues" evidence="5">
    <location>
        <begin position="515"/>
        <end position="524"/>
    </location>
</feature>
<dbReference type="GO" id="GO:0035838">
    <property type="term" value="C:growing cell tip"/>
    <property type="evidence" value="ECO:0007669"/>
    <property type="project" value="TreeGrafter"/>
</dbReference>
<feature type="compositionally biased region" description="Gly residues" evidence="5">
    <location>
        <begin position="327"/>
        <end position="336"/>
    </location>
</feature>
<dbReference type="STRING" id="5098.A0A507QWP2"/>
<feature type="compositionally biased region" description="Low complexity" evidence="5">
    <location>
        <begin position="337"/>
        <end position="346"/>
    </location>
</feature>
<dbReference type="InterPro" id="IPR051380">
    <property type="entry name" value="pH-response_reg_palI/RIM9"/>
</dbReference>
<sequence length="566" mass="60291">MLLKPATPLTILLLAAFALLLISVISTPIVRGIPLAAYKNFDYGVFGYCKGNQCTNAHVGYSTSDLASTSGTDDFDLPSNARKSLSSILIVHPVAAFLTFVCLCMAAAAHFHAPSHSPRFLLALLILLLPTLLVTLLAFLVDILLFVPHLRWGGWIVLAATIILVTCGVLTCAMRRTLVSRKARKRRIAENAEMSGENYYNRQHAAAAAAGLTTDKPGGPMSTDVKESFITTSTAESLRPSTRGSDDERTPLNTRTTPPGDAPDVPPLPGPRFAPNGSPTGQRYNGSGDQAANPTIPPVAYGPPPGMRQMRPDQRPQNHRGAPLGPGPRGRGGYPVRGGYPPRGGFPYRGGYGRGGPYGGPRGPPPNGRPMRGGPMRGSRRPPPPPLGYPQGPGGLDRSVDSYDSGSLPPEHGHNPHGPSSSAFPTQHPPDSPIGMAVLPDEGPIGQAIEMTPQTREPAPSRSLSVNERPLSPESPSSLYSRSEAYIPPRDGWRRDTPSIAESEPLQMNFGPPQRTGSKPNTNYYEDLDPRFMDRQEQGPSSPLPSALVPGSSAKPVTSPPYPNAL</sequence>
<dbReference type="Proteomes" id="UP000319663">
    <property type="component" value="Unassembled WGS sequence"/>
</dbReference>
<gene>
    <name evidence="7" type="primary">RIM9</name>
    <name evidence="7" type="ORF">MPDQ_005229</name>
</gene>
<keyword evidence="3 6" id="KW-1133">Transmembrane helix</keyword>
<dbReference type="EMBL" id="VIFY01000036">
    <property type="protein sequence ID" value="TQB74030.1"/>
    <property type="molecule type" value="Genomic_DNA"/>
</dbReference>
<feature type="compositionally biased region" description="Polar residues" evidence="5">
    <location>
        <begin position="277"/>
        <end position="293"/>
    </location>
</feature>
<comment type="subcellular location">
    <subcellularLocation>
        <location evidence="1">Membrane</location>
        <topology evidence="1">Multi-pass membrane protein</topology>
    </subcellularLocation>
</comment>
<dbReference type="PANTHER" id="PTHR28013:SF3">
    <property type="entry name" value="PROTEIN DCV1-RELATED"/>
    <property type="match status" value="1"/>
</dbReference>
<dbReference type="GO" id="GO:0005886">
    <property type="term" value="C:plasma membrane"/>
    <property type="evidence" value="ECO:0007669"/>
    <property type="project" value="InterPro"/>
</dbReference>